<evidence type="ECO:0000256" key="1">
    <source>
        <dbReference type="SAM" id="Phobius"/>
    </source>
</evidence>
<keyword evidence="1" id="KW-0472">Membrane</keyword>
<feature type="transmembrane region" description="Helical" evidence="1">
    <location>
        <begin position="146"/>
        <end position="164"/>
    </location>
</feature>
<proteinExistence type="predicted"/>
<name>A0A1Y1W5X6_9FUNG</name>
<accession>A0A1Y1W5X6</accession>
<gene>
    <name evidence="2" type="ORF">DL89DRAFT_267966</name>
</gene>
<dbReference type="AlphaFoldDB" id="A0A1Y1W5X6"/>
<reference evidence="2 3" key="1">
    <citation type="submission" date="2016-07" db="EMBL/GenBank/DDBJ databases">
        <title>Pervasive Adenine N6-methylation of Active Genes in Fungi.</title>
        <authorList>
            <consortium name="DOE Joint Genome Institute"/>
            <person name="Mondo S.J."/>
            <person name="Dannebaum R.O."/>
            <person name="Kuo R.C."/>
            <person name="Labutti K."/>
            <person name="Haridas S."/>
            <person name="Kuo A."/>
            <person name="Salamov A."/>
            <person name="Ahrendt S.R."/>
            <person name="Lipzen A."/>
            <person name="Sullivan W."/>
            <person name="Andreopoulos W.B."/>
            <person name="Clum A."/>
            <person name="Lindquist E."/>
            <person name="Daum C."/>
            <person name="Ramamoorthy G.K."/>
            <person name="Gryganskyi A."/>
            <person name="Culley D."/>
            <person name="Magnuson J.K."/>
            <person name="James T.Y."/>
            <person name="O'Malley M.A."/>
            <person name="Stajich J.E."/>
            <person name="Spatafora J.W."/>
            <person name="Visel A."/>
            <person name="Grigoriev I.V."/>
        </authorList>
    </citation>
    <scope>NUCLEOTIDE SEQUENCE [LARGE SCALE GENOMIC DNA]</scope>
    <source>
        <strain evidence="2 3">ATCC 12442</strain>
    </source>
</reference>
<keyword evidence="1" id="KW-0812">Transmembrane</keyword>
<protein>
    <submittedName>
        <fullName evidence="2">Uncharacterized protein</fullName>
    </submittedName>
</protein>
<comment type="caution">
    <text evidence="2">The sequence shown here is derived from an EMBL/GenBank/DDBJ whole genome shotgun (WGS) entry which is preliminary data.</text>
</comment>
<dbReference type="OrthoDB" id="5527222at2759"/>
<dbReference type="RefSeq" id="XP_040742659.1">
    <property type="nucleotide sequence ID" value="XM_040887738.1"/>
</dbReference>
<evidence type="ECO:0000313" key="3">
    <source>
        <dbReference type="Proteomes" id="UP000193922"/>
    </source>
</evidence>
<feature type="transmembrane region" description="Helical" evidence="1">
    <location>
        <begin position="90"/>
        <end position="109"/>
    </location>
</feature>
<dbReference type="Proteomes" id="UP000193922">
    <property type="component" value="Unassembled WGS sequence"/>
</dbReference>
<keyword evidence="1" id="KW-1133">Transmembrane helix</keyword>
<sequence length="331" mass="37155">MGSNYIYLFLRSRVITDAERVAAATSSRHPPRPNVIIFGGVFYGITLLLMVYCWVNHGYRPIRAKNMPTIATNGNVVVIGAWSVCKAWGLWVRVAATFTFSSAVLFRLIAFDRVFNRNKPCSGVGFYAPMVVFGLMLIVFCSGFKIAALGILWAIWLAIGVYILRVRNVQSSYNEFFHFVAIFTISVMAILYTTLLHILHPNFPFVRALRASNTSADLIVGNLCIWILMANPAYQCLFRHEAYLNEWLLALSMDGRKADIQTENDYTTPNVGSYSRMEGNINRPIGTDSDTLRHYNITTLDFALGLDPYTPNASRHFSASDGTVNGTRLNF</sequence>
<feature type="transmembrane region" description="Helical" evidence="1">
    <location>
        <begin position="35"/>
        <end position="55"/>
    </location>
</feature>
<keyword evidence="3" id="KW-1185">Reference proteome</keyword>
<evidence type="ECO:0000313" key="2">
    <source>
        <dbReference type="EMBL" id="ORX68927.1"/>
    </source>
</evidence>
<feature type="transmembrane region" description="Helical" evidence="1">
    <location>
        <begin position="176"/>
        <end position="199"/>
    </location>
</feature>
<dbReference type="GeneID" id="63804386"/>
<dbReference type="EMBL" id="MCFD01000008">
    <property type="protein sequence ID" value="ORX68927.1"/>
    <property type="molecule type" value="Genomic_DNA"/>
</dbReference>
<organism evidence="2 3">
    <name type="scientific">Linderina pennispora</name>
    <dbReference type="NCBI Taxonomy" id="61395"/>
    <lineage>
        <taxon>Eukaryota</taxon>
        <taxon>Fungi</taxon>
        <taxon>Fungi incertae sedis</taxon>
        <taxon>Zoopagomycota</taxon>
        <taxon>Kickxellomycotina</taxon>
        <taxon>Kickxellomycetes</taxon>
        <taxon>Kickxellales</taxon>
        <taxon>Kickxellaceae</taxon>
        <taxon>Linderina</taxon>
    </lineage>
</organism>